<keyword evidence="2" id="KW-1185">Reference proteome</keyword>
<organism evidence="1 2">
    <name type="scientific">Sporanaerobium hydrogeniformans</name>
    <dbReference type="NCBI Taxonomy" id="3072179"/>
    <lineage>
        <taxon>Bacteria</taxon>
        <taxon>Bacillati</taxon>
        <taxon>Bacillota</taxon>
        <taxon>Clostridia</taxon>
        <taxon>Lachnospirales</taxon>
        <taxon>Lachnospiraceae</taxon>
        <taxon>Sporanaerobium</taxon>
    </lineage>
</organism>
<protein>
    <submittedName>
        <fullName evidence="1">HD family phosphohydrolase</fullName>
    </submittedName>
</protein>
<reference evidence="1" key="1">
    <citation type="submission" date="2017-10" db="EMBL/GenBank/DDBJ databases">
        <title>Genome sequence of cellulolytic Lachnospiraceae bacterium XHS1971 isolated from hotspring sediment.</title>
        <authorList>
            <person name="Vasudevan G."/>
            <person name="Joshi A.J."/>
            <person name="Hivarkar S."/>
            <person name="Lanjekar V.B."/>
            <person name="Dhakephalkar P.K."/>
            <person name="Dagar S."/>
        </authorList>
    </citation>
    <scope>NUCLEOTIDE SEQUENCE</scope>
    <source>
        <strain evidence="1">XHS1971</strain>
    </source>
</reference>
<name>A0AC61DH79_9FIRM</name>
<gene>
    <name evidence="1" type="ORF">CS063_00355</name>
</gene>
<dbReference type="EMBL" id="PEDL01000001">
    <property type="protein sequence ID" value="PHV71961.1"/>
    <property type="molecule type" value="Genomic_DNA"/>
</dbReference>
<accession>A0AC61DH79</accession>
<dbReference type="Proteomes" id="UP000224460">
    <property type="component" value="Unassembled WGS sequence"/>
</dbReference>
<sequence length="173" mass="20484">MLFFMHFLKRRKLMFYRIKQFTLALTAKINKEDQAFINQYLDREEQKLFALLKVYEQKHAIRVAQGMATSFECDKEEMIRLGLLHDIGKIQEPLSIIEKSIMVLLHHLTRGNIKKLQSFKMIRGYYNHPQYGYELLKKKGGYAPSFLENIRDHHLAKGGSKCFSLLQEWDDKA</sequence>
<evidence type="ECO:0000313" key="2">
    <source>
        <dbReference type="Proteomes" id="UP000224460"/>
    </source>
</evidence>
<comment type="caution">
    <text evidence="1">The sequence shown here is derived from an EMBL/GenBank/DDBJ whole genome shotgun (WGS) entry which is preliminary data.</text>
</comment>
<evidence type="ECO:0000313" key="1">
    <source>
        <dbReference type="EMBL" id="PHV71961.1"/>
    </source>
</evidence>
<proteinExistence type="predicted"/>